<dbReference type="EMBL" id="HBUE01350643">
    <property type="protein sequence ID" value="CAG6602941.1"/>
    <property type="molecule type" value="Transcribed_RNA"/>
</dbReference>
<dbReference type="EMBL" id="HBUE01243548">
    <property type="protein sequence ID" value="CAG6550647.1"/>
    <property type="molecule type" value="Transcribed_RNA"/>
</dbReference>
<proteinExistence type="predicted"/>
<accession>A0A8D8L2M6</accession>
<dbReference type="EMBL" id="HBUE01350642">
    <property type="protein sequence ID" value="CAG6602939.1"/>
    <property type="molecule type" value="Transcribed_RNA"/>
</dbReference>
<evidence type="ECO:0000256" key="1">
    <source>
        <dbReference type="SAM" id="MobiDB-lite"/>
    </source>
</evidence>
<dbReference type="EMBL" id="HBUE01243547">
    <property type="protein sequence ID" value="CAG6550645.1"/>
    <property type="molecule type" value="Transcribed_RNA"/>
</dbReference>
<protein>
    <submittedName>
        <fullName evidence="2">(northern house mosquito) hypothetical protein</fullName>
    </submittedName>
</protein>
<evidence type="ECO:0000313" key="2">
    <source>
        <dbReference type="EMBL" id="CAG6602939.1"/>
    </source>
</evidence>
<sequence length="125" mass="13489">MPARLLLSSTDYDQHTHTTHLQHPHASPVPGPKRTVRVQPLRHQLLTATTAAASTADPQHQYQQHPPEPVRRPAATAANFAAATTSSFLRPNHPTARPAGPNVARFGQKLPELVQAIALAAPDQT</sequence>
<feature type="region of interest" description="Disordered" evidence="1">
    <location>
        <begin position="51"/>
        <end position="71"/>
    </location>
</feature>
<dbReference type="AlphaFoldDB" id="A0A8D8L2M6"/>
<organism evidence="2">
    <name type="scientific">Culex pipiens</name>
    <name type="common">House mosquito</name>
    <dbReference type="NCBI Taxonomy" id="7175"/>
    <lineage>
        <taxon>Eukaryota</taxon>
        <taxon>Metazoa</taxon>
        <taxon>Ecdysozoa</taxon>
        <taxon>Arthropoda</taxon>
        <taxon>Hexapoda</taxon>
        <taxon>Insecta</taxon>
        <taxon>Pterygota</taxon>
        <taxon>Neoptera</taxon>
        <taxon>Endopterygota</taxon>
        <taxon>Diptera</taxon>
        <taxon>Nematocera</taxon>
        <taxon>Culicoidea</taxon>
        <taxon>Culicidae</taxon>
        <taxon>Culicinae</taxon>
        <taxon>Culicini</taxon>
        <taxon>Culex</taxon>
        <taxon>Culex</taxon>
    </lineage>
</organism>
<feature type="compositionally biased region" description="Low complexity" evidence="1">
    <location>
        <begin position="51"/>
        <end position="65"/>
    </location>
</feature>
<reference evidence="2" key="1">
    <citation type="submission" date="2021-05" db="EMBL/GenBank/DDBJ databases">
        <authorList>
            <person name="Alioto T."/>
            <person name="Alioto T."/>
            <person name="Gomez Garrido J."/>
        </authorList>
    </citation>
    <scope>NUCLEOTIDE SEQUENCE</scope>
</reference>
<name>A0A8D8L2M6_CULPI</name>